<dbReference type="AlphaFoldDB" id="A0A0N5BR36"/>
<dbReference type="InterPro" id="IPR001969">
    <property type="entry name" value="Aspartic_peptidase_AS"/>
</dbReference>
<keyword evidence="15" id="KW-0479">Metal-binding</keyword>
<dbReference type="GO" id="GO:0008270">
    <property type="term" value="F:zinc ion binding"/>
    <property type="evidence" value="ECO:0007669"/>
    <property type="project" value="UniProtKB-KW"/>
</dbReference>
<evidence type="ECO:0000256" key="3">
    <source>
        <dbReference type="ARBA" id="ARBA00022679"/>
    </source>
</evidence>
<keyword evidence="19" id="KW-1185">Reference proteome</keyword>
<evidence type="ECO:0000256" key="5">
    <source>
        <dbReference type="ARBA" id="ARBA00022722"/>
    </source>
</evidence>
<evidence type="ECO:0000313" key="20">
    <source>
        <dbReference type="WBParaSite" id="SPAL_0000834000.1"/>
    </source>
</evidence>
<keyword evidence="5" id="KW-0540">Nuclease</keyword>
<dbReference type="PANTHER" id="PTHR37984:SF5">
    <property type="entry name" value="PROTEIN NYNRIN-LIKE"/>
    <property type="match status" value="1"/>
</dbReference>
<dbReference type="SUPFAM" id="SSF57756">
    <property type="entry name" value="Retrovirus zinc finger-like domains"/>
    <property type="match status" value="1"/>
</dbReference>
<keyword evidence="15" id="KW-0863">Zinc-finger</keyword>
<keyword evidence="3" id="KW-0808">Transferase</keyword>
<evidence type="ECO:0000256" key="2">
    <source>
        <dbReference type="ARBA" id="ARBA00022670"/>
    </source>
</evidence>
<protein>
    <recommendedName>
        <fullName evidence="1">RNA-directed DNA polymerase</fullName>
        <ecNumber evidence="1">2.7.7.49</ecNumber>
    </recommendedName>
</protein>
<dbReference type="PROSITE" id="PS50878">
    <property type="entry name" value="RT_POL"/>
    <property type="match status" value="1"/>
</dbReference>
<dbReference type="InterPro" id="IPR041588">
    <property type="entry name" value="Integrase_H2C2"/>
</dbReference>
<evidence type="ECO:0000313" key="19">
    <source>
        <dbReference type="Proteomes" id="UP000046392"/>
    </source>
</evidence>
<organism evidence="19 20">
    <name type="scientific">Strongyloides papillosus</name>
    <name type="common">Intestinal threadworm</name>
    <dbReference type="NCBI Taxonomy" id="174720"/>
    <lineage>
        <taxon>Eukaryota</taxon>
        <taxon>Metazoa</taxon>
        <taxon>Ecdysozoa</taxon>
        <taxon>Nematoda</taxon>
        <taxon>Chromadorea</taxon>
        <taxon>Rhabditida</taxon>
        <taxon>Tylenchina</taxon>
        <taxon>Panagrolaimomorpha</taxon>
        <taxon>Strongyloidoidea</taxon>
        <taxon>Strongyloididae</taxon>
        <taxon>Strongyloides</taxon>
    </lineage>
</organism>
<keyword evidence="14" id="KW-0511">Multifunctional enzyme</keyword>
<name>A0A0N5BR36_STREA</name>
<dbReference type="EC" id="2.7.7.49" evidence="1"/>
<dbReference type="InterPro" id="IPR043502">
    <property type="entry name" value="DNA/RNA_pol_sf"/>
</dbReference>
<dbReference type="InterPro" id="IPR012337">
    <property type="entry name" value="RNaseH-like_sf"/>
</dbReference>
<dbReference type="WBParaSite" id="SPAL_0000834000.1">
    <property type="protein sequence ID" value="SPAL_0000834000.1"/>
    <property type="gene ID" value="SPAL_0000834000"/>
</dbReference>
<dbReference type="Pfam" id="PF17919">
    <property type="entry name" value="RT_RNaseH_2"/>
    <property type="match status" value="1"/>
</dbReference>
<evidence type="ECO:0000256" key="12">
    <source>
        <dbReference type="ARBA" id="ARBA00022918"/>
    </source>
</evidence>
<dbReference type="PROSITE" id="PS00141">
    <property type="entry name" value="ASP_PROTEASE"/>
    <property type="match status" value="1"/>
</dbReference>
<sequence length="1266" mass="145761">MDPTTGTMNIELPKYTDMSKDIGLFLRRMTILLDSQNLDDARKQAMLKIQLPDACLDFLEGKEFANYNALVNSLKEKYNGQISKTTAQSRLLSFQFEFKDVEKEILKFAELVKCASSVTDEDELFNWQLDRLTIQLGEKNRIARERLMNCRKDYKSIQEAAADIACSINMHHNSAKNDHKKQRSESNSCSYCKKKGHSYDDCRKRLNLCLKCGEKGHKVNECKKNVTMVTLKEKKVEDKSDFFIVKAMINGYCFNGLIDSGSDSTIVPKCIAKEFVNVDELPAVEIVTAGKRTLMKRFSGSACIELEGFQTAIDELLISDEKYQQFDGIIGLNVLKNLNIVIDLENKELLPKDKSKFKHVFHCQVKNTELSEMERNFKIHLKEELPDLNPKSDFDCGKGIDVAPEQMMINVKPLGIKYYSAPTSKDIQANIDEMLKYNIISRSQVVEVSPFYPIIKFDKESNAPKKFYDENGSEFTRMRVLLDAREVNNRTVKISYQPNTAFRIIQHLREFSYASVLDLHQAFFQVKLHPNNYNMFSFTYNRQTYSYNRLPQGAVNSPIIFQRTMELVLEEFCKNCDDKNMQVEVYQDDIILLTSLEKDHHLKILKMLLCKLNECNVKLSIDKSKFLQTSVNYLSWTFERNIVRPSDVSILKLTKRKFPEKKFQLYQFLQSLCYFKITIKDWDLMTRDLYISCKGDKNDKIIWSDANKMKFDELIKALLGKPYLHLRKDDLPLIMVVDASSIAVGGYIYQQQDSERLILGHFCCILGKCLKARSPTYLELKAISVGVETFKDLVCGKTLYAHSDHRPLESLLNSKSITQPKHMELLCTIKQYVTEIIYIPGSQNCIADYISRCTSANEGGSNKILKEINFIHESCNGKDELTEMIKNDQINLETYDVKLNDIKYVTVKKDNDLQEERLVIPIVGDKLAWHIIKSVHDKYGHIVGRKLIEVVERKYKIKGLKVKVEKFINQCLTCQKTMEKNLFRPELETIQYPENVWEIVATDICVVAQHGKIIQFIDTLSRYWVPIVIENLSSEETCNIAIREIFSRYGNPQKIICDQGTNYKGFEFQTLCESMGIELHFCTADHKTGNAICERSFKTMRTILMKLKIIADENATFNFKDAVSYASLIYNSTECTTTKQTPFLLMFGRHPNVSDLVNIGYQNSSTIDKLKELRKVAQVTSQCIREHQNEMINMTRESHDIKIGDQVLVKSNTSTKIDCPFDGPYQVKDIKGNKLSLVKPGKSRRGRSLIRNVAQCKPYSVSNGEE</sequence>
<dbReference type="InterPro" id="IPR021109">
    <property type="entry name" value="Peptidase_aspartic_dom_sf"/>
</dbReference>
<dbReference type="InterPro" id="IPR043128">
    <property type="entry name" value="Rev_trsase/Diguanyl_cyclase"/>
</dbReference>
<evidence type="ECO:0000256" key="4">
    <source>
        <dbReference type="ARBA" id="ARBA00022695"/>
    </source>
</evidence>
<dbReference type="InterPro" id="IPR000477">
    <property type="entry name" value="RT_dom"/>
</dbReference>
<keyword evidence="12" id="KW-0695">RNA-directed DNA polymerase</keyword>
<dbReference type="SMART" id="SM00343">
    <property type="entry name" value="ZnF_C2HC"/>
    <property type="match status" value="2"/>
</dbReference>
<feature type="domain" description="Reverse transcriptase" evidence="17">
    <location>
        <begin position="444"/>
        <end position="638"/>
    </location>
</feature>
<dbReference type="Pfam" id="PF00078">
    <property type="entry name" value="RVT_1"/>
    <property type="match status" value="1"/>
</dbReference>
<dbReference type="Gene3D" id="1.10.340.70">
    <property type="match status" value="1"/>
</dbReference>
<dbReference type="GO" id="GO:0015074">
    <property type="term" value="P:DNA integration"/>
    <property type="evidence" value="ECO:0007669"/>
    <property type="project" value="UniProtKB-KW"/>
</dbReference>
<dbReference type="Pfam" id="PF17921">
    <property type="entry name" value="Integrase_H2C2"/>
    <property type="match status" value="1"/>
</dbReference>
<dbReference type="GO" id="GO:0004190">
    <property type="term" value="F:aspartic-type endopeptidase activity"/>
    <property type="evidence" value="ECO:0007669"/>
    <property type="project" value="UniProtKB-KW"/>
</dbReference>
<dbReference type="Pfam" id="PF00665">
    <property type="entry name" value="rve"/>
    <property type="match status" value="1"/>
</dbReference>
<evidence type="ECO:0000259" key="18">
    <source>
        <dbReference type="PROSITE" id="PS50994"/>
    </source>
</evidence>
<dbReference type="Gene3D" id="4.10.60.10">
    <property type="entry name" value="Zinc finger, CCHC-type"/>
    <property type="match status" value="1"/>
</dbReference>
<keyword evidence="4" id="KW-0548">Nucleotidyltransferase</keyword>
<dbReference type="InterPro" id="IPR001584">
    <property type="entry name" value="Integrase_cat-core"/>
</dbReference>
<dbReference type="GO" id="GO:0042575">
    <property type="term" value="C:DNA polymerase complex"/>
    <property type="evidence" value="ECO:0007669"/>
    <property type="project" value="UniProtKB-ARBA"/>
</dbReference>
<dbReference type="GO" id="GO:0003677">
    <property type="term" value="F:DNA binding"/>
    <property type="evidence" value="ECO:0007669"/>
    <property type="project" value="UniProtKB-KW"/>
</dbReference>
<dbReference type="SUPFAM" id="SSF56672">
    <property type="entry name" value="DNA/RNA polymerases"/>
    <property type="match status" value="1"/>
</dbReference>
<evidence type="ECO:0000256" key="8">
    <source>
        <dbReference type="ARBA" id="ARBA00022801"/>
    </source>
</evidence>
<evidence type="ECO:0000256" key="6">
    <source>
        <dbReference type="ARBA" id="ARBA00022750"/>
    </source>
</evidence>
<evidence type="ECO:0000256" key="11">
    <source>
        <dbReference type="ARBA" id="ARBA00022908"/>
    </source>
</evidence>
<dbReference type="PROSITE" id="PS50994">
    <property type="entry name" value="INTEGRASE"/>
    <property type="match status" value="1"/>
</dbReference>
<keyword evidence="9" id="KW-0460">Magnesium</keyword>
<dbReference type="InterPro" id="IPR041577">
    <property type="entry name" value="RT_RNaseH_2"/>
</dbReference>
<dbReference type="SUPFAM" id="SSF50630">
    <property type="entry name" value="Acid proteases"/>
    <property type="match status" value="1"/>
</dbReference>
<dbReference type="Gene3D" id="3.30.420.10">
    <property type="entry name" value="Ribonuclease H-like superfamily/Ribonuclease H"/>
    <property type="match status" value="1"/>
</dbReference>
<proteinExistence type="predicted"/>
<dbReference type="Gene3D" id="3.30.70.270">
    <property type="match status" value="1"/>
</dbReference>
<evidence type="ECO:0000256" key="1">
    <source>
        <dbReference type="ARBA" id="ARBA00012493"/>
    </source>
</evidence>
<keyword evidence="6" id="KW-0064">Aspartyl protease</keyword>
<evidence type="ECO:0000256" key="10">
    <source>
        <dbReference type="ARBA" id="ARBA00022884"/>
    </source>
</evidence>
<evidence type="ECO:0000256" key="13">
    <source>
        <dbReference type="ARBA" id="ARBA00023125"/>
    </source>
</evidence>
<keyword evidence="15" id="KW-0862">Zinc</keyword>
<dbReference type="GO" id="GO:0006508">
    <property type="term" value="P:proteolysis"/>
    <property type="evidence" value="ECO:0007669"/>
    <property type="project" value="UniProtKB-KW"/>
</dbReference>
<dbReference type="InterPro" id="IPR050951">
    <property type="entry name" value="Retrovirus_Pol_polyprotein"/>
</dbReference>
<dbReference type="PANTHER" id="PTHR37984">
    <property type="entry name" value="PROTEIN CBG26694"/>
    <property type="match status" value="1"/>
</dbReference>
<keyword evidence="10" id="KW-0694">RNA-binding</keyword>
<dbReference type="GO" id="GO:0003964">
    <property type="term" value="F:RNA-directed DNA polymerase activity"/>
    <property type="evidence" value="ECO:0007669"/>
    <property type="project" value="UniProtKB-KW"/>
</dbReference>
<dbReference type="GO" id="GO:0003723">
    <property type="term" value="F:RNA binding"/>
    <property type="evidence" value="ECO:0007669"/>
    <property type="project" value="UniProtKB-KW"/>
</dbReference>
<evidence type="ECO:0000256" key="9">
    <source>
        <dbReference type="ARBA" id="ARBA00022842"/>
    </source>
</evidence>
<feature type="domain" description="CCHC-type" evidence="16">
    <location>
        <begin position="209"/>
        <end position="224"/>
    </location>
</feature>
<dbReference type="PROSITE" id="PS50158">
    <property type="entry name" value="ZF_CCHC"/>
    <property type="match status" value="1"/>
</dbReference>
<dbReference type="InterPro" id="IPR001878">
    <property type="entry name" value="Znf_CCHC"/>
</dbReference>
<dbReference type="GO" id="GO:0004519">
    <property type="term" value="F:endonuclease activity"/>
    <property type="evidence" value="ECO:0007669"/>
    <property type="project" value="UniProtKB-KW"/>
</dbReference>
<dbReference type="Gene3D" id="3.10.10.10">
    <property type="entry name" value="HIV Type 1 Reverse Transcriptase, subunit A, domain 1"/>
    <property type="match status" value="1"/>
</dbReference>
<evidence type="ECO:0000259" key="16">
    <source>
        <dbReference type="PROSITE" id="PS50158"/>
    </source>
</evidence>
<keyword evidence="7" id="KW-0255">Endonuclease</keyword>
<dbReference type="InterPro" id="IPR036875">
    <property type="entry name" value="Znf_CCHC_sf"/>
</dbReference>
<dbReference type="CDD" id="cd01647">
    <property type="entry name" value="RT_LTR"/>
    <property type="match status" value="1"/>
</dbReference>
<evidence type="ECO:0000256" key="15">
    <source>
        <dbReference type="PROSITE-ProRule" id="PRU00047"/>
    </source>
</evidence>
<evidence type="ECO:0000259" key="17">
    <source>
        <dbReference type="PROSITE" id="PS50878"/>
    </source>
</evidence>
<dbReference type="STRING" id="174720.A0A0N5BR36"/>
<keyword evidence="11" id="KW-0229">DNA integration</keyword>
<evidence type="ECO:0000256" key="14">
    <source>
        <dbReference type="ARBA" id="ARBA00023268"/>
    </source>
</evidence>
<accession>A0A0N5BR36</accession>
<reference evidence="20" key="1">
    <citation type="submission" date="2017-02" db="UniProtKB">
        <authorList>
            <consortium name="WormBaseParasite"/>
        </authorList>
    </citation>
    <scope>IDENTIFICATION</scope>
</reference>
<dbReference type="GO" id="GO:0019899">
    <property type="term" value="F:enzyme binding"/>
    <property type="evidence" value="ECO:0007669"/>
    <property type="project" value="UniProtKB-ARBA"/>
</dbReference>
<evidence type="ECO:0000256" key="7">
    <source>
        <dbReference type="ARBA" id="ARBA00022759"/>
    </source>
</evidence>
<dbReference type="Gene3D" id="2.40.70.10">
    <property type="entry name" value="Acid Proteases"/>
    <property type="match status" value="1"/>
</dbReference>
<keyword evidence="8" id="KW-0378">Hydrolase</keyword>
<feature type="domain" description="Integrase catalytic" evidence="18">
    <location>
        <begin position="989"/>
        <end position="1150"/>
    </location>
</feature>
<dbReference type="SUPFAM" id="SSF53098">
    <property type="entry name" value="Ribonuclease H-like"/>
    <property type="match status" value="1"/>
</dbReference>
<keyword evidence="13" id="KW-0238">DNA-binding</keyword>
<dbReference type="Proteomes" id="UP000046392">
    <property type="component" value="Unplaced"/>
</dbReference>
<keyword evidence="2" id="KW-0645">Protease</keyword>
<dbReference type="InterPro" id="IPR036397">
    <property type="entry name" value="RNaseH_sf"/>
</dbReference>